<dbReference type="AlphaFoldDB" id="A0A4S8JMV0"/>
<evidence type="ECO:0000313" key="1">
    <source>
        <dbReference type="EMBL" id="THU63049.1"/>
    </source>
</evidence>
<gene>
    <name evidence="1" type="ORF">C4D60_Mb01t11660</name>
</gene>
<dbReference type="EMBL" id="PYDT01000004">
    <property type="protein sequence ID" value="THU63049.1"/>
    <property type="molecule type" value="Genomic_DNA"/>
</dbReference>
<keyword evidence="2" id="KW-1185">Reference proteome</keyword>
<proteinExistence type="predicted"/>
<dbReference type="Proteomes" id="UP000317650">
    <property type="component" value="Chromosome 1"/>
</dbReference>
<protein>
    <submittedName>
        <fullName evidence="1">Uncharacterized protein</fullName>
    </submittedName>
</protein>
<accession>A0A4S8JMV0</accession>
<name>A0A4S8JMV0_MUSBA</name>
<sequence>MRRLSSFAVCTSERADADELDPVTSSSSQPYLKLHGREFPRLQLGSAQSTSSVSVTTRFTHRSGHAMSWRTLNRSSSVSSTRCLLNKRNAKSCRWELGTVSLRVSSLPLRLLLSFFGAANHIDKVFVLITVPIT</sequence>
<reference evidence="1 2" key="1">
    <citation type="journal article" date="2019" name="Nat. Plants">
        <title>Genome sequencing of Musa balbisiana reveals subgenome evolution and function divergence in polyploid bananas.</title>
        <authorList>
            <person name="Yao X."/>
        </authorList>
    </citation>
    <scope>NUCLEOTIDE SEQUENCE [LARGE SCALE GENOMIC DNA]</scope>
    <source>
        <strain evidence="2">cv. DH-PKW</strain>
        <tissue evidence="1">Leaves</tissue>
    </source>
</reference>
<comment type="caution">
    <text evidence="1">The sequence shown here is derived from an EMBL/GenBank/DDBJ whole genome shotgun (WGS) entry which is preliminary data.</text>
</comment>
<evidence type="ECO:0000313" key="2">
    <source>
        <dbReference type="Proteomes" id="UP000317650"/>
    </source>
</evidence>
<organism evidence="1 2">
    <name type="scientific">Musa balbisiana</name>
    <name type="common">Banana</name>
    <dbReference type="NCBI Taxonomy" id="52838"/>
    <lineage>
        <taxon>Eukaryota</taxon>
        <taxon>Viridiplantae</taxon>
        <taxon>Streptophyta</taxon>
        <taxon>Embryophyta</taxon>
        <taxon>Tracheophyta</taxon>
        <taxon>Spermatophyta</taxon>
        <taxon>Magnoliopsida</taxon>
        <taxon>Liliopsida</taxon>
        <taxon>Zingiberales</taxon>
        <taxon>Musaceae</taxon>
        <taxon>Musa</taxon>
    </lineage>
</organism>